<keyword evidence="3" id="KW-1185">Reference proteome</keyword>
<organism evidence="2 3">
    <name type="scientific">Corynebacterium humireducens NBRC 106098 = DSM 45392</name>
    <dbReference type="NCBI Taxonomy" id="1223515"/>
    <lineage>
        <taxon>Bacteria</taxon>
        <taxon>Bacillati</taxon>
        <taxon>Actinomycetota</taxon>
        <taxon>Actinomycetes</taxon>
        <taxon>Mycobacteriales</taxon>
        <taxon>Corynebacteriaceae</taxon>
        <taxon>Corynebacterium</taxon>
    </lineage>
</organism>
<dbReference type="Proteomes" id="UP000031524">
    <property type="component" value="Chromosome"/>
</dbReference>
<dbReference type="InterPro" id="IPR001466">
    <property type="entry name" value="Beta-lactam-related"/>
</dbReference>
<dbReference type="KEGG" id="chm:B842_05105"/>
<evidence type="ECO:0000259" key="1">
    <source>
        <dbReference type="Pfam" id="PF00144"/>
    </source>
</evidence>
<dbReference type="EMBL" id="CP005286">
    <property type="protein sequence ID" value="AJE32872.1"/>
    <property type="molecule type" value="Genomic_DNA"/>
</dbReference>
<dbReference type="HOGENOM" id="CLU_020027_2_2_11"/>
<evidence type="ECO:0000313" key="3">
    <source>
        <dbReference type="Proteomes" id="UP000031524"/>
    </source>
</evidence>
<dbReference type="InterPro" id="IPR012338">
    <property type="entry name" value="Beta-lactam/transpept-like"/>
</dbReference>
<dbReference type="PANTHER" id="PTHR43283">
    <property type="entry name" value="BETA-LACTAMASE-RELATED"/>
    <property type="match status" value="1"/>
</dbReference>
<dbReference type="PANTHER" id="PTHR43283:SF18">
    <property type="match status" value="1"/>
</dbReference>
<gene>
    <name evidence="2" type="ORF">B842_05105</name>
</gene>
<evidence type="ECO:0000313" key="2">
    <source>
        <dbReference type="EMBL" id="AJE32872.1"/>
    </source>
</evidence>
<dbReference type="STRING" id="1223515.B842_05105"/>
<feature type="domain" description="Beta-lactamase-related" evidence="1">
    <location>
        <begin position="61"/>
        <end position="358"/>
    </location>
</feature>
<dbReference type="Gene3D" id="3.40.710.10">
    <property type="entry name" value="DD-peptidase/beta-lactamase superfamily"/>
    <property type="match status" value="1"/>
</dbReference>
<sequence length="368" mass="40976">MEWVVALSSKFPVSLVNERIARLRQRPPREERFRAVDEKVAEMSKLGDVSVAIERADGSFRHLFTTGPLDPDSRFASGSVTKLFTHAIIFRLIDEGQLSYDTLIASRVPAGSLDGLHVIRGEDYGSELTVRHLIDHTSGLASWEDTKDPGGRDVIDQIVDWDRVVSVDEQMETAARNGAKFPPGQGNRAHYSDLNAELLSQVAQHTTGRTYQELANHYIITPLEMEHTTFVRPGRHDYAEVRTDKHVVWSSRYLSSSLGSSGVISTAPDLLVFIRAFHTGRIFDHGHIQDPQLRRIQHRPLRYGSGMMAMGLPKILSPLVPAPLILGHTGVHGAFAFYCPSRSAFIAGSVNSIVTPPFEVIYRYLDAL</sequence>
<proteinExistence type="predicted"/>
<reference evidence="2 3" key="1">
    <citation type="submission" date="2013-04" db="EMBL/GenBank/DDBJ databases">
        <title>Complete genome sequence of Corynebacterium humireducens DSM 45392(T), isolated from a wastewater-fed microbial fuel cell.</title>
        <authorList>
            <person name="Ruckert C."/>
            <person name="Albersmeier A."/>
            <person name="Kalinowski J."/>
        </authorList>
    </citation>
    <scope>NUCLEOTIDE SEQUENCE [LARGE SCALE GENOMIC DNA]</scope>
    <source>
        <strain evidence="3">MFC-5</strain>
    </source>
</reference>
<name>A0A0B5D6S5_9CORY</name>
<dbReference type="Pfam" id="PF00144">
    <property type="entry name" value="Beta-lactamase"/>
    <property type="match status" value="1"/>
</dbReference>
<dbReference type="InterPro" id="IPR050789">
    <property type="entry name" value="Diverse_Enzym_Activities"/>
</dbReference>
<dbReference type="SUPFAM" id="SSF56601">
    <property type="entry name" value="beta-lactamase/transpeptidase-like"/>
    <property type="match status" value="1"/>
</dbReference>
<protein>
    <submittedName>
        <fullName evidence="2">Beta-lactamase</fullName>
    </submittedName>
</protein>
<dbReference type="AlphaFoldDB" id="A0A0B5D6S5"/>
<accession>A0A0B5D6S5</accession>